<evidence type="ECO:0000256" key="2">
    <source>
        <dbReference type="ARBA" id="ARBA00004908"/>
    </source>
</evidence>
<organism evidence="8 9">
    <name type="scientific">Thermosphaera chiliense</name>
    <dbReference type="NCBI Taxonomy" id="3402707"/>
    <lineage>
        <taxon>Archaea</taxon>
        <taxon>Thermoproteota</taxon>
        <taxon>Thermoprotei</taxon>
        <taxon>Desulfurococcales</taxon>
        <taxon>Desulfurococcaceae</taxon>
        <taxon>Thermosphaera</taxon>
    </lineage>
</organism>
<keyword evidence="9" id="KW-1185">Reference proteome</keyword>
<name>A0A7M1URS9_9CREN</name>
<dbReference type="EC" id="1.2.1.50" evidence="4"/>
<evidence type="ECO:0000313" key="8">
    <source>
        <dbReference type="EMBL" id="QOR94153.1"/>
    </source>
</evidence>
<reference evidence="8 9" key="1">
    <citation type="submission" date="2020-10" db="EMBL/GenBank/DDBJ databases">
        <title>Complete genome sequence of Thermosphaera aggregans strain 3507.</title>
        <authorList>
            <person name="Zayulina K.S."/>
            <person name="Elcheninov A.G."/>
            <person name="Toshchakov S.V."/>
            <person name="Kublanov I.V."/>
            <person name="Kochetkova T.V."/>
        </authorList>
    </citation>
    <scope>NUCLEOTIDE SEQUENCE [LARGE SCALE GENOMIC DNA]</scope>
    <source>
        <strain evidence="8 9">3507</strain>
    </source>
</reference>
<dbReference type="InterPro" id="IPR008670">
    <property type="entry name" value="CoA_reduct_LuxC"/>
</dbReference>
<dbReference type="Gene3D" id="3.40.605.10">
    <property type="entry name" value="Aldehyde Dehydrogenase, Chain A, domain 1"/>
    <property type="match status" value="1"/>
</dbReference>
<comment type="similarity">
    <text evidence="3">Belongs to the LuxC family.</text>
</comment>
<dbReference type="KEGG" id="tcs:IMZ38_05845"/>
<sequence length="489" mass="54709">MVDENNAVKPIYFTKIETRDDGSGVYEPTVEWLDRFLNRSVELSQSLLQLGFRRRIRVLSEMGKIWSEKLPTIEERLARSISKSTGYSEENVKLDLRLVEQVLNEANIVELFDKGLIGGWLSLDQPVEISNGEFVWNKPLGSSLIISSGNTVIPAVLPTVVSLASGNVTILRPSLSNYPGVAEIFTTLFELAEGSVEGSQEIASALLVSYFKHDSKVFEHLLVSTPLGVVNYWGGEPGRSVVASRVLKNPYHPRLVVNGPLTGLAIIDEESVSEGVAYGLARDVILYDQQLCSSPTYALFIGSKESALKFAESLGEALNHLGGRFLREMGEGELYSLILLRKSLELQGARVFYSENPGNPWTIAVETPEIGKHSTHSLKHSYSTPRRRFIEIIVLKDIGELREVASFLIRRLRESGMDKFQTASLKVSERNLNHVLNTLSILGIYRVVLIGESFFRTPLEPYDGEFMPRYFTYTMYLRLVEKSGVLKII</sequence>
<evidence type="ECO:0000313" key="9">
    <source>
        <dbReference type="Proteomes" id="UP000593766"/>
    </source>
</evidence>
<evidence type="ECO:0000256" key="4">
    <source>
        <dbReference type="ARBA" id="ARBA00013020"/>
    </source>
</evidence>
<dbReference type="GO" id="GO:0008218">
    <property type="term" value="P:bioluminescence"/>
    <property type="evidence" value="ECO:0007669"/>
    <property type="project" value="UniProtKB-KW"/>
</dbReference>
<dbReference type="RefSeq" id="WP_193435955.1">
    <property type="nucleotide sequence ID" value="NZ_CP063144.1"/>
</dbReference>
<comment type="function">
    <text evidence="1">LuxC is the fatty acid reductase enzyme responsible for synthesis of the aldehyde substrate for the luminescent reaction catalyzed by luciferase.</text>
</comment>
<dbReference type="OrthoDB" id="45594at2157"/>
<comment type="pathway">
    <text evidence="2">Lipid metabolism; fatty acid reduction for biolumincescence.</text>
</comment>
<dbReference type="GeneID" id="59454921"/>
<proteinExistence type="inferred from homology"/>
<dbReference type="Pfam" id="PF05893">
    <property type="entry name" value="LuxC"/>
    <property type="match status" value="1"/>
</dbReference>
<dbReference type="UniPathway" id="UPA00569"/>
<evidence type="ECO:0000256" key="3">
    <source>
        <dbReference type="ARBA" id="ARBA00010915"/>
    </source>
</evidence>
<evidence type="ECO:0000256" key="5">
    <source>
        <dbReference type="ARBA" id="ARBA00022857"/>
    </source>
</evidence>
<dbReference type="InterPro" id="IPR016161">
    <property type="entry name" value="Ald_DH/histidinol_DH"/>
</dbReference>
<comment type="catalytic activity">
    <reaction evidence="7">
        <text>a long-chain fatty aldehyde + NADP(+) + CoA = a long-chain fatty acyl-CoA + NADPH + H(+)</text>
        <dbReference type="Rhea" id="RHEA:15437"/>
        <dbReference type="ChEBI" id="CHEBI:15378"/>
        <dbReference type="ChEBI" id="CHEBI:17176"/>
        <dbReference type="ChEBI" id="CHEBI:57287"/>
        <dbReference type="ChEBI" id="CHEBI:57783"/>
        <dbReference type="ChEBI" id="CHEBI:58349"/>
        <dbReference type="ChEBI" id="CHEBI:83139"/>
        <dbReference type="EC" id="1.2.1.50"/>
    </reaction>
</comment>
<dbReference type="Proteomes" id="UP000593766">
    <property type="component" value="Chromosome"/>
</dbReference>
<protein>
    <recommendedName>
        <fullName evidence="4">long-chain-fatty-acyl-CoA reductase</fullName>
        <ecNumber evidence="4">1.2.1.50</ecNumber>
    </recommendedName>
</protein>
<accession>A0A7M1URS9</accession>
<keyword evidence="5" id="KW-0521">NADP</keyword>
<dbReference type="AlphaFoldDB" id="A0A7M1URS9"/>
<dbReference type="EMBL" id="CP063144">
    <property type="protein sequence ID" value="QOR94153.1"/>
    <property type="molecule type" value="Genomic_DNA"/>
</dbReference>
<evidence type="ECO:0000256" key="6">
    <source>
        <dbReference type="ARBA" id="ARBA00023223"/>
    </source>
</evidence>
<dbReference type="SUPFAM" id="SSF53720">
    <property type="entry name" value="ALDH-like"/>
    <property type="match status" value="1"/>
</dbReference>
<dbReference type="InterPro" id="IPR016162">
    <property type="entry name" value="Ald_DH_N"/>
</dbReference>
<keyword evidence="6" id="KW-0455">Luminescence</keyword>
<evidence type="ECO:0000256" key="1">
    <source>
        <dbReference type="ARBA" id="ARBA00003277"/>
    </source>
</evidence>
<evidence type="ECO:0000256" key="7">
    <source>
        <dbReference type="ARBA" id="ARBA00049412"/>
    </source>
</evidence>
<gene>
    <name evidence="8" type="ORF">IMZ38_05845</name>
</gene>
<dbReference type="GO" id="GO:0003995">
    <property type="term" value="F:acyl-CoA dehydrogenase activity"/>
    <property type="evidence" value="ECO:0007669"/>
    <property type="project" value="InterPro"/>
</dbReference>